<comment type="caution">
    <text evidence="1">The sequence shown here is derived from an EMBL/GenBank/DDBJ whole genome shotgun (WGS) entry which is preliminary data.</text>
</comment>
<name>A0A3N2QD70_9BACT</name>
<sequence>MGIIMIAGGIAGLTNAIHLTIEGLVSNFSCQEQLSCAFPSSSFLFDQKSNPKNQAVAVSML</sequence>
<evidence type="ECO:0000313" key="1">
    <source>
        <dbReference type="EMBL" id="ROT47619.1"/>
    </source>
</evidence>
<dbReference type="EMBL" id="RARA01000019">
    <property type="protein sequence ID" value="ROT47619.1"/>
    <property type="molecule type" value="Genomic_DNA"/>
</dbReference>
<gene>
    <name evidence="1" type="ORF">EDM02_01460</name>
</gene>
<organism evidence="1 2">
    <name type="scientific">Candidatus Cardinium hertigii</name>
    <dbReference type="NCBI Taxonomy" id="247481"/>
    <lineage>
        <taxon>Bacteria</taxon>
        <taxon>Pseudomonadati</taxon>
        <taxon>Bacteroidota</taxon>
        <taxon>Cytophagia</taxon>
        <taxon>Cytophagales</taxon>
        <taxon>Amoebophilaceae</taxon>
        <taxon>Candidatus Cardinium</taxon>
    </lineage>
</organism>
<dbReference type="AlphaFoldDB" id="A0A3N2QD70"/>
<evidence type="ECO:0000313" key="2">
    <source>
        <dbReference type="Proteomes" id="UP000270927"/>
    </source>
</evidence>
<keyword evidence="2" id="KW-1185">Reference proteome</keyword>
<reference evidence="1 2" key="1">
    <citation type="submission" date="2018-09" db="EMBL/GenBank/DDBJ databases">
        <title>Comparative Genomics of Wolbachia-Cardinium Dual Endosymbiosis in a Plant-Parasitic Nematode.</title>
        <authorList>
            <person name="Brown A.M.V."/>
            <person name="Wasala S.K."/>
            <person name="Howe D.K."/>
            <person name="Peetz A.B."/>
            <person name="Zasada I.A."/>
            <person name="Denver D.R."/>
        </authorList>
    </citation>
    <scope>NUCLEOTIDE SEQUENCE [LARGE SCALE GENOMIC DNA]</scope>
    <source>
        <strain evidence="1 2">Pp_1</strain>
    </source>
</reference>
<proteinExistence type="predicted"/>
<accession>A0A3N2QD70</accession>
<protein>
    <submittedName>
        <fullName evidence="1">Uncharacterized protein</fullName>
    </submittedName>
</protein>
<dbReference type="Proteomes" id="UP000270927">
    <property type="component" value="Unassembled WGS sequence"/>
</dbReference>